<protein>
    <submittedName>
        <fullName evidence="7">Tryptophan-rich sensory protein</fullName>
    </submittedName>
</protein>
<evidence type="ECO:0000256" key="2">
    <source>
        <dbReference type="ARBA" id="ARBA00007524"/>
    </source>
</evidence>
<feature type="transmembrane region" description="Helical" evidence="6">
    <location>
        <begin position="134"/>
        <end position="155"/>
    </location>
</feature>
<keyword evidence="5 6" id="KW-0472">Membrane</keyword>
<proteinExistence type="inferred from homology"/>
<dbReference type="EMBL" id="JQSG02000006">
    <property type="protein sequence ID" value="OBS07990.1"/>
    <property type="molecule type" value="Genomic_DNA"/>
</dbReference>
<dbReference type="CDD" id="cd15904">
    <property type="entry name" value="TSPO_MBR"/>
    <property type="match status" value="1"/>
</dbReference>
<dbReference type="InterPro" id="IPR004307">
    <property type="entry name" value="TspO_MBR"/>
</dbReference>
<keyword evidence="8" id="KW-1185">Reference proteome</keyword>
<dbReference type="Gene3D" id="1.20.1260.100">
    <property type="entry name" value="TspO/MBR protein"/>
    <property type="match status" value="1"/>
</dbReference>
<evidence type="ECO:0000313" key="7">
    <source>
        <dbReference type="EMBL" id="OBS07990.1"/>
    </source>
</evidence>
<dbReference type="Proteomes" id="UP000029273">
    <property type="component" value="Unassembled WGS sequence"/>
</dbReference>
<dbReference type="AlphaFoldDB" id="A0A1A6C0A6"/>
<feature type="transmembrane region" description="Helical" evidence="6">
    <location>
        <begin position="46"/>
        <end position="68"/>
    </location>
</feature>
<reference evidence="7 8" key="1">
    <citation type="journal article" date="2014" name="Genome Announc.">
        <title>Draft Genome Sequence of the Iron-Oxidizing, Acidophilic, and Halotolerant 'Thiobacillus prosperus' Type Strain DSM 5130.</title>
        <authorList>
            <person name="Ossandon F.J."/>
            <person name="Cardenas J.P."/>
            <person name="Corbett M."/>
            <person name="Quatrini R."/>
            <person name="Holmes D.S."/>
            <person name="Watkin E."/>
        </authorList>
    </citation>
    <scope>NUCLEOTIDE SEQUENCE [LARGE SCALE GENOMIC DNA]</scope>
    <source>
        <strain evidence="7 8">DSM 5130</strain>
    </source>
</reference>
<comment type="similarity">
    <text evidence="2">Belongs to the TspO/BZRP family.</text>
</comment>
<evidence type="ECO:0000256" key="6">
    <source>
        <dbReference type="SAM" id="Phobius"/>
    </source>
</evidence>
<dbReference type="InterPro" id="IPR038330">
    <property type="entry name" value="TspO/MBR-related_sf"/>
</dbReference>
<evidence type="ECO:0000256" key="5">
    <source>
        <dbReference type="ARBA" id="ARBA00023136"/>
    </source>
</evidence>
<dbReference type="OrthoDB" id="9795496at2"/>
<gene>
    <name evidence="7" type="ORF">Thpro_022240</name>
</gene>
<dbReference type="FunFam" id="1.20.1260.100:FF:000001">
    <property type="entry name" value="translocator protein 2"/>
    <property type="match status" value="1"/>
</dbReference>
<evidence type="ECO:0000256" key="4">
    <source>
        <dbReference type="ARBA" id="ARBA00022989"/>
    </source>
</evidence>
<comment type="subcellular location">
    <subcellularLocation>
        <location evidence="1">Membrane</location>
        <topology evidence="1">Multi-pass membrane protein</topology>
    </subcellularLocation>
</comment>
<dbReference type="GO" id="GO:0033013">
    <property type="term" value="P:tetrapyrrole metabolic process"/>
    <property type="evidence" value="ECO:0007669"/>
    <property type="project" value="UniProtKB-ARBA"/>
</dbReference>
<dbReference type="PANTHER" id="PTHR10057">
    <property type="entry name" value="PERIPHERAL-TYPE BENZODIAZEPINE RECEPTOR"/>
    <property type="match status" value="1"/>
</dbReference>
<dbReference type="PIRSF" id="PIRSF005859">
    <property type="entry name" value="PBR"/>
    <property type="match status" value="1"/>
</dbReference>
<organism evidence="7 8">
    <name type="scientific">Acidihalobacter prosperus</name>
    <dbReference type="NCBI Taxonomy" id="160660"/>
    <lineage>
        <taxon>Bacteria</taxon>
        <taxon>Pseudomonadati</taxon>
        <taxon>Pseudomonadota</taxon>
        <taxon>Gammaproteobacteria</taxon>
        <taxon>Chromatiales</taxon>
        <taxon>Ectothiorhodospiraceae</taxon>
        <taxon>Acidihalobacter</taxon>
    </lineage>
</organism>
<dbReference type="GO" id="GO:0016020">
    <property type="term" value="C:membrane"/>
    <property type="evidence" value="ECO:0007669"/>
    <property type="project" value="UniProtKB-SubCell"/>
</dbReference>
<evidence type="ECO:0000256" key="1">
    <source>
        <dbReference type="ARBA" id="ARBA00004141"/>
    </source>
</evidence>
<keyword evidence="4 6" id="KW-1133">Transmembrane helix</keyword>
<keyword evidence="3 6" id="KW-0812">Transmembrane</keyword>
<evidence type="ECO:0000313" key="8">
    <source>
        <dbReference type="Proteomes" id="UP000029273"/>
    </source>
</evidence>
<evidence type="ECO:0000256" key="3">
    <source>
        <dbReference type="ARBA" id="ARBA00022692"/>
    </source>
</evidence>
<dbReference type="PANTHER" id="PTHR10057:SF0">
    <property type="entry name" value="TRANSLOCATOR PROTEIN"/>
    <property type="match status" value="1"/>
</dbReference>
<feature type="transmembrane region" description="Helical" evidence="6">
    <location>
        <begin position="106"/>
        <end position="127"/>
    </location>
</feature>
<sequence length="163" mass="18232">MNQRRLAVDLLGLLGWLLVAFAAAAVGAMASVDAPGFYRQLVRPEWAPPASAFAPVWTALFALMGVSAWRVWRRPGRKRWALALFVFQLAVNALWSWLFFVWHAGALAFVEMLLLLGLIVATMSAFCRYSRLAALLLAPYLAWVAFATVLTWFVWRHNPALLG</sequence>
<comment type="caution">
    <text evidence="7">The sequence shown here is derived from an EMBL/GenBank/DDBJ whole genome shotgun (WGS) entry which is preliminary data.</text>
</comment>
<dbReference type="Pfam" id="PF03073">
    <property type="entry name" value="TspO_MBR"/>
    <property type="match status" value="1"/>
</dbReference>
<accession>A0A1A6C0A6</accession>
<dbReference type="RefSeq" id="WP_038091690.1">
    <property type="nucleotide sequence ID" value="NZ_JQSG02000006.1"/>
</dbReference>
<name>A0A1A6C0A6_9GAMM</name>
<feature type="transmembrane region" description="Helical" evidence="6">
    <location>
        <begin position="80"/>
        <end position="100"/>
    </location>
</feature>